<dbReference type="AlphaFoldDB" id="A0AAV8GVL1"/>
<dbReference type="InterPro" id="IPR032675">
    <property type="entry name" value="LRR_dom_sf"/>
</dbReference>
<evidence type="ECO:0000256" key="13">
    <source>
        <dbReference type="SAM" id="Phobius"/>
    </source>
</evidence>
<keyword evidence="8" id="KW-0732">Signal</keyword>
<evidence type="ECO:0000256" key="5">
    <source>
        <dbReference type="ARBA" id="ARBA00022614"/>
    </source>
</evidence>
<keyword evidence="15" id="KW-1185">Reference proteome</keyword>
<evidence type="ECO:0000256" key="2">
    <source>
        <dbReference type="ARBA" id="ARBA00004479"/>
    </source>
</evidence>
<dbReference type="GO" id="GO:0009742">
    <property type="term" value="P:brassinosteroid mediated signaling pathway"/>
    <property type="evidence" value="ECO:0007669"/>
    <property type="project" value="UniProtKB-KW"/>
</dbReference>
<evidence type="ECO:0000256" key="4">
    <source>
        <dbReference type="ARBA" id="ARBA00022475"/>
    </source>
</evidence>
<proteinExistence type="inferred from homology"/>
<dbReference type="Proteomes" id="UP001140206">
    <property type="component" value="Chromosome 1"/>
</dbReference>
<keyword evidence="11 13" id="KW-0472">Membrane</keyword>
<keyword evidence="14" id="KW-0675">Receptor</keyword>
<sequence>MYLDLSNNRLRGNLPASLVHLKELVSMVLSNNRLEGEIPFLPISLELLSLFNNSFSGQLRKTYESSYEKKSVLLNNLTGVVVELFPCGLLSNLWFLDLSSNNLSGHLPPCWSNISVLLILANNKFSGAAPSSFSCSKQLTVVSFNDNNLTGDFPIDLKFCSGLELLDLGENKYTGEIPDWVGENLHQLSYLRLRSNLLSGNIPSTLTRLEYLQVLDLGNNHLSGPLPSHLENFTDMGQSSYASIDIVSFDSGESLQTVTKSTNLVYDSDNLYYWKSIDLSNNTLTGEIPQNIVVLTGLLNLNLSHNHLTGEIPFEIGNMTSLESLDLRMNNLSGSIPQSMSLLYSLEVLNLSYNNLSGSIPTGHQLQSLDDPLIYSGNPNLCGPPLKMSCESPKSDDNNDSKSKHAGDRDNWFYLFIEFGFVVGFLVVFFTLLFKRNWSTFLYYKTCILPQGGKKKVTKTKT</sequence>
<dbReference type="InterPro" id="IPR001611">
    <property type="entry name" value="Leu-rich_rpt"/>
</dbReference>
<evidence type="ECO:0000256" key="7">
    <source>
        <dbReference type="ARBA" id="ARBA00022692"/>
    </source>
</evidence>
<dbReference type="FunFam" id="3.80.10.10:FF:000095">
    <property type="entry name" value="LRR receptor-like serine/threonine-protein kinase GSO1"/>
    <property type="match status" value="1"/>
</dbReference>
<evidence type="ECO:0000256" key="10">
    <source>
        <dbReference type="ARBA" id="ARBA00022989"/>
    </source>
</evidence>
<evidence type="ECO:0000256" key="12">
    <source>
        <dbReference type="ARBA" id="ARBA00023180"/>
    </source>
</evidence>
<keyword evidence="6" id="KW-1070">Brassinosteroid signaling pathway</keyword>
<dbReference type="PRINTS" id="PR00019">
    <property type="entry name" value="LEURICHRPT"/>
</dbReference>
<comment type="caution">
    <text evidence="14">The sequence shown here is derived from an EMBL/GenBank/DDBJ whole genome shotgun (WGS) entry which is preliminary data.</text>
</comment>
<keyword evidence="10 13" id="KW-1133">Transmembrane helix</keyword>
<gene>
    <name evidence="14" type="ORF">LUZ62_021650</name>
</gene>
<keyword evidence="7 13" id="KW-0812">Transmembrane</keyword>
<dbReference type="SUPFAM" id="SSF52058">
    <property type="entry name" value="L domain-like"/>
    <property type="match status" value="2"/>
</dbReference>
<dbReference type="GO" id="GO:0005886">
    <property type="term" value="C:plasma membrane"/>
    <property type="evidence" value="ECO:0007669"/>
    <property type="project" value="UniProtKB-SubCell"/>
</dbReference>
<evidence type="ECO:0000313" key="14">
    <source>
        <dbReference type="EMBL" id="KAJ4809084.1"/>
    </source>
</evidence>
<evidence type="ECO:0000313" key="15">
    <source>
        <dbReference type="Proteomes" id="UP001140206"/>
    </source>
</evidence>
<keyword evidence="5" id="KW-0433">Leucine-rich repeat</keyword>
<accession>A0AAV8GVL1</accession>
<comment type="subcellular location">
    <subcellularLocation>
        <location evidence="1">Cell membrane</location>
        <topology evidence="1">Single-pass membrane protein</topology>
    </subcellularLocation>
    <subcellularLocation>
        <location evidence="2">Membrane</location>
        <topology evidence="2">Single-pass type I membrane protein</topology>
    </subcellularLocation>
</comment>
<keyword evidence="9" id="KW-0677">Repeat</keyword>
<keyword evidence="12" id="KW-0325">Glycoprotein</keyword>
<protein>
    <submittedName>
        <fullName evidence="14">Receptor like protein 35</fullName>
    </submittedName>
</protein>
<dbReference type="InterPro" id="IPR046956">
    <property type="entry name" value="RLP23-like"/>
</dbReference>
<dbReference type="FunFam" id="3.80.10.10:FF:000111">
    <property type="entry name" value="LRR receptor-like serine/threonine-protein kinase ERECTA"/>
    <property type="match status" value="1"/>
</dbReference>
<evidence type="ECO:0000256" key="3">
    <source>
        <dbReference type="ARBA" id="ARBA00009592"/>
    </source>
</evidence>
<evidence type="ECO:0000256" key="8">
    <source>
        <dbReference type="ARBA" id="ARBA00022729"/>
    </source>
</evidence>
<dbReference type="Gene3D" id="3.80.10.10">
    <property type="entry name" value="Ribonuclease Inhibitor"/>
    <property type="match status" value="1"/>
</dbReference>
<dbReference type="EMBL" id="JAMFTS010000001">
    <property type="protein sequence ID" value="KAJ4809084.1"/>
    <property type="molecule type" value="Genomic_DNA"/>
</dbReference>
<dbReference type="Pfam" id="PF00560">
    <property type="entry name" value="LRR_1"/>
    <property type="match status" value="8"/>
</dbReference>
<keyword evidence="4" id="KW-1003">Cell membrane</keyword>
<evidence type="ECO:0000256" key="1">
    <source>
        <dbReference type="ARBA" id="ARBA00004162"/>
    </source>
</evidence>
<name>A0AAV8GVL1_9POAL</name>
<comment type="similarity">
    <text evidence="3">Belongs to the RLP family.</text>
</comment>
<dbReference type="PROSITE" id="PS51450">
    <property type="entry name" value="LRR"/>
    <property type="match status" value="1"/>
</dbReference>
<dbReference type="PANTHER" id="PTHR48063">
    <property type="entry name" value="LRR RECEPTOR-LIKE KINASE"/>
    <property type="match status" value="1"/>
</dbReference>
<reference evidence="14" key="1">
    <citation type="submission" date="2022-08" db="EMBL/GenBank/DDBJ databases">
        <authorList>
            <person name="Marques A."/>
        </authorList>
    </citation>
    <scope>NUCLEOTIDE SEQUENCE</scope>
    <source>
        <strain evidence="14">RhyPub2mFocal</strain>
        <tissue evidence="14">Leaves</tissue>
    </source>
</reference>
<organism evidence="14 15">
    <name type="scientific">Rhynchospora pubera</name>
    <dbReference type="NCBI Taxonomy" id="906938"/>
    <lineage>
        <taxon>Eukaryota</taxon>
        <taxon>Viridiplantae</taxon>
        <taxon>Streptophyta</taxon>
        <taxon>Embryophyta</taxon>
        <taxon>Tracheophyta</taxon>
        <taxon>Spermatophyta</taxon>
        <taxon>Magnoliopsida</taxon>
        <taxon>Liliopsida</taxon>
        <taxon>Poales</taxon>
        <taxon>Cyperaceae</taxon>
        <taxon>Cyperoideae</taxon>
        <taxon>Rhynchosporeae</taxon>
        <taxon>Rhynchospora</taxon>
    </lineage>
</organism>
<evidence type="ECO:0000256" key="9">
    <source>
        <dbReference type="ARBA" id="ARBA00022737"/>
    </source>
</evidence>
<feature type="transmembrane region" description="Helical" evidence="13">
    <location>
        <begin position="412"/>
        <end position="434"/>
    </location>
</feature>
<dbReference type="PANTHER" id="PTHR48063:SF90">
    <property type="entry name" value="OS11G0565920 PROTEIN"/>
    <property type="match status" value="1"/>
</dbReference>
<evidence type="ECO:0000256" key="11">
    <source>
        <dbReference type="ARBA" id="ARBA00023136"/>
    </source>
</evidence>
<evidence type="ECO:0000256" key="6">
    <source>
        <dbReference type="ARBA" id="ARBA00022626"/>
    </source>
</evidence>